<comment type="catalytic activity">
    <reaction evidence="4">
        <text>N(1)-(5-phospho-beta-D-ribosyl)glycinamide + (6R)-10-formyltetrahydrofolate = N(2)-formyl-N(1)-(5-phospho-beta-D-ribosyl)glycinamide + (6S)-5,6,7,8-tetrahydrofolate + H(+)</text>
        <dbReference type="Rhea" id="RHEA:15053"/>
        <dbReference type="ChEBI" id="CHEBI:15378"/>
        <dbReference type="ChEBI" id="CHEBI:57453"/>
        <dbReference type="ChEBI" id="CHEBI:143788"/>
        <dbReference type="ChEBI" id="CHEBI:147286"/>
        <dbReference type="ChEBI" id="CHEBI:195366"/>
        <dbReference type="EC" id="2.1.2.2"/>
    </reaction>
</comment>
<comment type="pathway">
    <text evidence="1 4">Purine metabolism; IMP biosynthesis via de novo pathway; N(2)-formyl-N(1)-(5-phospho-D-ribosyl)glycinamide from N(1)-(5-phospho-D-ribosyl)glycinamide (10-formyl THF route): step 1/1.</text>
</comment>
<comment type="caution">
    <text evidence="5">The sequence shown here is derived from an EMBL/GenBank/DDBJ whole genome shotgun (WGS) entry which is preliminary data.</text>
</comment>
<comment type="similarity">
    <text evidence="4">Belongs to the GART family.</text>
</comment>
<dbReference type="AlphaFoldDB" id="A0A2U2BGW3"/>
<dbReference type="EMBL" id="QEXO01000004">
    <property type="protein sequence ID" value="PWE13254.1"/>
    <property type="molecule type" value="Genomic_DNA"/>
</dbReference>
<accession>A0A2U2BGW3</accession>
<dbReference type="CDD" id="cd08645">
    <property type="entry name" value="FMT_core_GART"/>
    <property type="match status" value="1"/>
</dbReference>
<dbReference type="GO" id="GO:0006189">
    <property type="term" value="P:'de novo' IMP biosynthetic process"/>
    <property type="evidence" value="ECO:0007669"/>
    <property type="project" value="UniProtKB-UniRule"/>
</dbReference>
<evidence type="ECO:0000256" key="4">
    <source>
        <dbReference type="HAMAP-Rule" id="MF_01930"/>
    </source>
</evidence>
<sequence>MTDSTLPCRLVVLISGRGSNLQAIGELIKTAGLNGRIEAVISNKGDAPGLEWAQRQGLPTETVSHREFATREAFDQALARVIDRYQPDYVLLAGFMRILSTGFVQHYAGKLINIHPSLLPSFPGLNTHQQALDAGVQFHGCSVHFVTPVLDDGPIIAQTIVPVLHDDDAQTLAERVLATEHHVYTEAVRWLIEGRVRLQADGRVEVAGLAHRGFYFPA</sequence>
<dbReference type="STRING" id="511.UZ73_16740"/>
<feature type="binding site" evidence="4">
    <location>
        <begin position="96"/>
        <end position="99"/>
    </location>
    <ligand>
        <name>(6R)-10-formyltetrahydrofolate</name>
        <dbReference type="ChEBI" id="CHEBI:195366"/>
    </ligand>
</feature>
<organism evidence="5 6">
    <name type="scientific">Alcaligenes faecalis</name>
    <dbReference type="NCBI Taxonomy" id="511"/>
    <lineage>
        <taxon>Bacteria</taxon>
        <taxon>Pseudomonadati</taxon>
        <taxon>Pseudomonadota</taxon>
        <taxon>Betaproteobacteria</taxon>
        <taxon>Burkholderiales</taxon>
        <taxon>Alcaligenaceae</taxon>
        <taxon>Alcaligenes</taxon>
    </lineage>
</organism>
<evidence type="ECO:0000313" key="6">
    <source>
        <dbReference type="Proteomes" id="UP000245216"/>
    </source>
</evidence>
<keyword evidence="3 4" id="KW-0658">Purine biosynthesis</keyword>
<evidence type="ECO:0000256" key="1">
    <source>
        <dbReference type="ARBA" id="ARBA00005054"/>
    </source>
</evidence>
<dbReference type="InterPro" id="IPR036477">
    <property type="entry name" value="Formyl_transf_N_sf"/>
</dbReference>
<dbReference type="EC" id="2.1.2.2" evidence="4"/>
<dbReference type="OrthoDB" id="9806170at2"/>
<dbReference type="PANTHER" id="PTHR43369">
    <property type="entry name" value="PHOSPHORIBOSYLGLYCINAMIDE FORMYLTRANSFERASE"/>
    <property type="match status" value="1"/>
</dbReference>
<dbReference type="UniPathway" id="UPA00074">
    <property type="reaction ID" value="UER00126"/>
</dbReference>
<proteinExistence type="inferred from homology"/>
<dbReference type="PANTHER" id="PTHR43369:SF2">
    <property type="entry name" value="PHOSPHORIBOSYLGLYCINAMIDE FORMYLTRANSFERASE"/>
    <property type="match status" value="1"/>
</dbReference>
<dbReference type="Pfam" id="PF00551">
    <property type="entry name" value="Formyl_trans_N"/>
    <property type="match status" value="1"/>
</dbReference>
<keyword evidence="2 4" id="KW-0808">Transferase</keyword>
<protein>
    <recommendedName>
        <fullName evidence="4">Phosphoribosylglycinamide formyltransferase</fullName>
        <ecNumber evidence="4">2.1.2.2</ecNumber>
    </recommendedName>
    <alternativeName>
        <fullName evidence="4">5'-phosphoribosylglycinamide transformylase</fullName>
    </alternativeName>
    <alternativeName>
        <fullName evidence="4">GAR transformylase</fullName>
        <shortName evidence="4">GART</shortName>
    </alternativeName>
</protein>
<dbReference type="InterPro" id="IPR002376">
    <property type="entry name" value="Formyl_transf_N"/>
</dbReference>
<dbReference type="RefSeq" id="WP_042487843.1">
    <property type="nucleotide sequence ID" value="NZ_CP023667.1"/>
</dbReference>
<dbReference type="GO" id="GO:0004644">
    <property type="term" value="F:phosphoribosylglycinamide formyltransferase activity"/>
    <property type="evidence" value="ECO:0007669"/>
    <property type="project" value="UniProtKB-UniRule"/>
</dbReference>
<dbReference type="InterPro" id="IPR004607">
    <property type="entry name" value="GART"/>
</dbReference>
<dbReference type="GO" id="GO:0005829">
    <property type="term" value="C:cytosol"/>
    <property type="evidence" value="ECO:0007669"/>
    <property type="project" value="TreeGrafter"/>
</dbReference>
<reference evidence="5 6" key="2">
    <citation type="submission" date="2018-05" db="EMBL/GenBank/DDBJ databases">
        <authorList>
            <person name="Lanie J.A."/>
            <person name="Ng W.-L."/>
            <person name="Kazmierczak K.M."/>
            <person name="Andrzejewski T.M."/>
            <person name="Davidsen T.M."/>
            <person name="Wayne K.J."/>
            <person name="Tettelin H."/>
            <person name="Glass J.I."/>
            <person name="Rusch D."/>
            <person name="Podicherti R."/>
            <person name="Tsui H.-C.T."/>
            <person name="Winkler M.E."/>
        </authorList>
    </citation>
    <scope>NUCLEOTIDE SEQUENCE [LARGE SCALE GENOMIC DNA]</scope>
    <source>
        <strain evidence="5 6">YBY</strain>
    </source>
</reference>
<dbReference type="SUPFAM" id="SSF53328">
    <property type="entry name" value="Formyltransferase"/>
    <property type="match status" value="1"/>
</dbReference>
<evidence type="ECO:0000256" key="2">
    <source>
        <dbReference type="ARBA" id="ARBA00022679"/>
    </source>
</evidence>
<feature type="active site" description="Proton donor" evidence="4">
    <location>
        <position position="115"/>
    </location>
</feature>
<feature type="binding site" evidence="4">
    <location>
        <begin position="18"/>
        <end position="20"/>
    </location>
    <ligand>
        <name>N(1)-(5-phospho-beta-D-ribosyl)glycinamide</name>
        <dbReference type="ChEBI" id="CHEBI:143788"/>
    </ligand>
</feature>
<comment type="function">
    <text evidence="4">Catalyzes the transfer of a formyl group from 10-formyltetrahydrofolate to 5-phospho-ribosyl-glycinamide (GAR), producing 5-phospho-ribosyl-N-formylglycinamide (FGAR) and tetrahydrofolate.</text>
</comment>
<feature type="site" description="Raises pKa of active site His" evidence="4">
    <location>
        <position position="151"/>
    </location>
</feature>
<gene>
    <name evidence="4" type="primary">purN</name>
    <name evidence="5" type="ORF">DF183_15655</name>
</gene>
<dbReference type="Gene3D" id="3.40.50.170">
    <property type="entry name" value="Formyl transferase, N-terminal domain"/>
    <property type="match status" value="1"/>
</dbReference>
<feature type="binding site" evidence="4">
    <location>
        <position position="113"/>
    </location>
    <ligand>
        <name>(6R)-10-formyltetrahydrofolate</name>
        <dbReference type="ChEBI" id="CHEBI:195366"/>
    </ligand>
</feature>
<reference evidence="5 6" key="1">
    <citation type="submission" date="2018-05" db="EMBL/GenBank/DDBJ databases">
        <title>Genome Sequence of an Efficient Indole-Degrading Bacterium, Alcaligenes sp.YBY.</title>
        <authorList>
            <person name="Yang B."/>
        </authorList>
    </citation>
    <scope>NUCLEOTIDE SEQUENCE [LARGE SCALE GENOMIC DNA]</scope>
    <source>
        <strain evidence="5 6">YBY</strain>
    </source>
</reference>
<dbReference type="Proteomes" id="UP000245216">
    <property type="component" value="Unassembled WGS sequence"/>
</dbReference>
<name>A0A2U2BGW3_ALCFA</name>
<evidence type="ECO:0000256" key="3">
    <source>
        <dbReference type="ARBA" id="ARBA00022755"/>
    </source>
</evidence>
<feature type="binding site" evidence="4">
    <location>
        <position position="71"/>
    </location>
    <ligand>
        <name>(6R)-10-formyltetrahydrofolate</name>
        <dbReference type="ChEBI" id="CHEBI:195366"/>
    </ligand>
</feature>
<evidence type="ECO:0000313" key="5">
    <source>
        <dbReference type="EMBL" id="PWE13254.1"/>
    </source>
</evidence>
<dbReference type="HAMAP" id="MF_01930">
    <property type="entry name" value="PurN"/>
    <property type="match status" value="1"/>
</dbReference>
<dbReference type="NCBIfam" id="TIGR00639">
    <property type="entry name" value="PurN"/>
    <property type="match status" value="1"/>
</dbReference>